<keyword evidence="4" id="KW-0418">Kinase</keyword>
<dbReference type="FunFam" id="3.30.200.20:FF:000042">
    <property type="entry name" value="Aurora kinase A"/>
    <property type="match status" value="1"/>
</dbReference>
<evidence type="ECO:0000256" key="9">
    <source>
        <dbReference type="SAM" id="MobiDB-lite"/>
    </source>
</evidence>
<dbReference type="OrthoDB" id="377346at2759"/>
<evidence type="ECO:0000256" key="6">
    <source>
        <dbReference type="PIRSR" id="PIRSR630616-1"/>
    </source>
</evidence>
<dbReference type="GO" id="GO:0005524">
    <property type="term" value="F:ATP binding"/>
    <property type="evidence" value="ECO:0007669"/>
    <property type="project" value="UniProtKB-KW"/>
</dbReference>
<name>A0A8J4FVP1_9CHLO</name>
<evidence type="ECO:0000313" key="11">
    <source>
        <dbReference type="EMBL" id="GIL86093.1"/>
    </source>
</evidence>
<dbReference type="EMBL" id="BNCP01000035">
    <property type="protein sequence ID" value="GIL86093.1"/>
    <property type="molecule type" value="Genomic_DNA"/>
</dbReference>
<dbReference type="InterPro" id="IPR030616">
    <property type="entry name" value="Aur-like"/>
</dbReference>
<feature type="region of interest" description="Disordered" evidence="9">
    <location>
        <begin position="460"/>
        <end position="490"/>
    </location>
</feature>
<dbReference type="Proteomes" id="UP000722791">
    <property type="component" value="Unassembled WGS sequence"/>
</dbReference>
<evidence type="ECO:0000256" key="5">
    <source>
        <dbReference type="ARBA" id="ARBA00022840"/>
    </source>
</evidence>
<evidence type="ECO:0000256" key="4">
    <source>
        <dbReference type="ARBA" id="ARBA00022777"/>
    </source>
</evidence>
<dbReference type="AlphaFoldDB" id="A0A8J4FVP1"/>
<dbReference type="InterPro" id="IPR011009">
    <property type="entry name" value="Kinase-like_dom_sf"/>
</dbReference>
<feature type="binding site" evidence="7">
    <location>
        <position position="259"/>
    </location>
    <ligand>
        <name>ATP</name>
        <dbReference type="ChEBI" id="CHEBI:30616"/>
    </ligand>
</feature>
<evidence type="ECO:0000256" key="7">
    <source>
        <dbReference type="PIRSR" id="PIRSR630616-2"/>
    </source>
</evidence>
<feature type="cross-link" description="Glycyl lysine isopeptide (Lys-Gly) (interchain with G-Cter in SUMO2)" evidence="8">
    <location>
        <position position="362"/>
    </location>
</feature>
<feature type="binding site" evidence="7">
    <location>
        <position position="378"/>
    </location>
    <ligand>
        <name>ATP</name>
        <dbReference type="ChEBI" id="CHEBI:30616"/>
    </ligand>
</feature>
<feature type="binding site" evidence="7">
    <location>
        <begin position="364"/>
        <end position="365"/>
    </location>
    <ligand>
        <name>ATP</name>
        <dbReference type="ChEBI" id="CHEBI:30616"/>
    </ligand>
</feature>
<comment type="caution">
    <text evidence="11">The sequence shown here is derived from an EMBL/GenBank/DDBJ whole genome shotgun (WGS) entry which is preliminary data.</text>
</comment>
<gene>
    <name evidence="11" type="ORF">Vretifemale_14536</name>
    <name evidence="12" type="ORF">Vretimale_13883</name>
</gene>
<dbReference type="PROSITE" id="PS50011">
    <property type="entry name" value="PROTEIN_KINASE_DOM"/>
    <property type="match status" value="1"/>
</dbReference>
<dbReference type="InterPro" id="IPR008271">
    <property type="entry name" value="Ser/Thr_kinase_AS"/>
</dbReference>
<feature type="region of interest" description="Disordered" evidence="9">
    <location>
        <begin position="29"/>
        <end position="48"/>
    </location>
</feature>
<keyword evidence="1" id="KW-0723">Serine/threonine-protein kinase</keyword>
<dbReference type="Proteomes" id="UP000747110">
    <property type="component" value="Unassembled WGS sequence"/>
</dbReference>
<evidence type="ECO:0000313" key="13">
    <source>
        <dbReference type="Proteomes" id="UP000747110"/>
    </source>
</evidence>
<feature type="region of interest" description="Disordered" evidence="9">
    <location>
        <begin position="62"/>
        <end position="82"/>
    </location>
</feature>
<dbReference type="InterPro" id="IPR000719">
    <property type="entry name" value="Prot_kinase_dom"/>
</dbReference>
<dbReference type="PROSITE" id="PS00108">
    <property type="entry name" value="PROTEIN_KINASE_ST"/>
    <property type="match status" value="1"/>
</dbReference>
<organism evidence="11 13">
    <name type="scientific">Volvox reticuliferus</name>
    <dbReference type="NCBI Taxonomy" id="1737510"/>
    <lineage>
        <taxon>Eukaryota</taxon>
        <taxon>Viridiplantae</taxon>
        <taxon>Chlorophyta</taxon>
        <taxon>core chlorophytes</taxon>
        <taxon>Chlorophyceae</taxon>
        <taxon>CS clade</taxon>
        <taxon>Chlamydomonadales</taxon>
        <taxon>Volvocaceae</taxon>
        <taxon>Volvox</taxon>
    </lineage>
</organism>
<evidence type="ECO:0000256" key="8">
    <source>
        <dbReference type="PIRSR" id="PIRSR630616-3"/>
    </source>
</evidence>
<dbReference type="Gene3D" id="1.10.510.10">
    <property type="entry name" value="Transferase(Phosphotransferase) domain 1"/>
    <property type="match status" value="1"/>
</dbReference>
<feature type="region of interest" description="Disordered" evidence="9">
    <location>
        <begin position="576"/>
        <end position="596"/>
    </location>
</feature>
<feature type="compositionally biased region" description="Polar residues" evidence="9">
    <location>
        <begin position="461"/>
        <end position="480"/>
    </location>
</feature>
<evidence type="ECO:0000256" key="3">
    <source>
        <dbReference type="ARBA" id="ARBA00022741"/>
    </source>
</evidence>
<keyword evidence="3 7" id="KW-0547">Nucleotide-binding</keyword>
<protein>
    <recommendedName>
        <fullName evidence="10">Protein kinase domain-containing protein</fullName>
    </recommendedName>
</protein>
<feature type="active site" description="Proton acceptor" evidence="6">
    <location>
        <position position="360"/>
    </location>
</feature>
<feature type="domain" description="Protein kinase" evidence="10">
    <location>
        <begin position="230"/>
        <end position="563"/>
    </location>
</feature>
<dbReference type="Gene3D" id="3.30.200.20">
    <property type="entry name" value="Phosphorylase Kinase, domain 1"/>
    <property type="match status" value="1"/>
</dbReference>
<dbReference type="EMBL" id="BNCQ01000033">
    <property type="protein sequence ID" value="GIM10104.1"/>
    <property type="molecule type" value="Genomic_DNA"/>
</dbReference>
<dbReference type="GO" id="GO:0004674">
    <property type="term" value="F:protein serine/threonine kinase activity"/>
    <property type="evidence" value="ECO:0007669"/>
    <property type="project" value="UniProtKB-KW"/>
</dbReference>
<sequence>MSSTKGNIGFLQKLRLLFQIKYSRDKNGDKNFANLQATQPDEDDRGSSAVVSKQGLKHFGLGKLGDNQPPISDEDTKPLSSTLSTPISLSNLIPSRRRLRAILGAASDGHLENRPIGAPVQINSSFVNSLSVDLDMSQLSSDCLGSTIPSGDSSLAVLVPLPSTKAVEVAREAGMMPPREVVQSNLSEAAYVVARSPHPTPPSPASTLLLTLSPSTPATMQRQNWSLKDYQINRRIYRGTFSSVYQATCLHSFHLVALKVYFMSRVPANAYHMLAREIAIHSELDHPNIIKLYGAFQEADRLVIVQEFAPRRDLYALIHRGYGSSSRSSRMGNEQVHDLVMAPLLDALAYLHSRGICHRDIKPENIFFDMEWKLKLGDFGVSINLREERAVTRAGTLDYMAPEVLRCPLKSRMDENKDDISLAYTTAVDVWAVGVLAYELLTGILPSKISVDPAVAASPGRSIQTSAQQQHSQPDPYSNHTHPERFQHHHPPLQPEELLLAAAHSSGCSNVNGSGNSRQQGIPLALSFPGSVPEAARDFIFKALADDPSARPTIREMSLHRWMRCGPSSSFAAHISQHQQHQQQVQAQQEQLQRDY</sequence>
<evidence type="ECO:0000259" key="10">
    <source>
        <dbReference type="PROSITE" id="PS50011"/>
    </source>
</evidence>
<dbReference type="SMART" id="SM00220">
    <property type="entry name" value="S_TKc"/>
    <property type="match status" value="1"/>
</dbReference>
<feature type="binding site" evidence="7">
    <location>
        <begin position="307"/>
        <end position="309"/>
    </location>
    <ligand>
        <name>ATP</name>
        <dbReference type="ChEBI" id="CHEBI:30616"/>
    </ligand>
</feature>
<dbReference type="PANTHER" id="PTHR24350">
    <property type="entry name" value="SERINE/THREONINE-PROTEIN KINASE IAL-RELATED"/>
    <property type="match status" value="1"/>
</dbReference>
<keyword evidence="13" id="KW-1185">Reference proteome</keyword>
<keyword evidence="2" id="KW-0808">Transferase</keyword>
<proteinExistence type="predicted"/>
<evidence type="ECO:0000256" key="2">
    <source>
        <dbReference type="ARBA" id="ARBA00022679"/>
    </source>
</evidence>
<dbReference type="Pfam" id="PF00069">
    <property type="entry name" value="Pkinase"/>
    <property type="match status" value="1"/>
</dbReference>
<evidence type="ECO:0000256" key="1">
    <source>
        <dbReference type="ARBA" id="ARBA00022527"/>
    </source>
</evidence>
<evidence type="ECO:0000313" key="12">
    <source>
        <dbReference type="EMBL" id="GIM10104.1"/>
    </source>
</evidence>
<accession>A0A8J4FVP1</accession>
<reference evidence="11" key="1">
    <citation type="journal article" date="2021" name="Proc. Natl. Acad. Sci. U.S.A.">
        <title>Three genomes in the algal genus Volvox reveal the fate of a haploid sex-determining region after a transition to homothallism.</title>
        <authorList>
            <person name="Yamamoto K."/>
            <person name="Hamaji T."/>
            <person name="Kawai-Toyooka H."/>
            <person name="Matsuzaki R."/>
            <person name="Takahashi F."/>
            <person name="Nishimura Y."/>
            <person name="Kawachi M."/>
            <person name="Noguchi H."/>
            <person name="Minakuchi Y."/>
            <person name="Umen J.G."/>
            <person name="Toyoda A."/>
            <person name="Nozaki H."/>
        </authorList>
    </citation>
    <scope>NUCLEOTIDE SEQUENCE</scope>
    <source>
        <strain evidence="12">NIES-3785</strain>
        <strain evidence="11">NIES-3786</strain>
    </source>
</reference>
<dbReference type="SUPFAM" id="SSF56112">
    <property type="entry name" value="Protein kinase-like (PK-like)"/>
    <property type="match status" value="1"/>
</dbReference>
<keyword evidence="5 7" id="KW-0067">ATP-binding</keyword>